<dbReference type="AlphaFoldDB" id="A0A7R8ZCD4"/>
<organism evidence="2">
    <name type="scientific">Timema douglasi</name>
    <name type="common">Walking stick</name>
    <dbReference type="NCBI Taxonomy" id="61478"/>
    <lineage>
        <taxon>Eukaryota</taxon>
        <taxon>Metazoa</taxon>
        <taxon>Ecdysozoa</taxon>
        <taxon>Arthropoda</taxon>
        <taxon>Hexapoda</taxon>
        <taxon>Insecta</taxon>
        <taxon>Pterygota</taxon>
        <taxon>Neoptera</taxon>
        <taxon>Polyneoptera</taxon>
        <taxon>Phasmatodea</taxon>
        <taxon>Timematodea</taxon>
        <taxon>Timematoidea</taxon>
        <taxon>Timematidae</taxon>
        <taxon>Timema</taxon>
    </lineage>
</organism>
<proteinExistence type="predicted"/>
<sequence length="749" mass="82392">MGDPMFVASYDLKTRTGVTSSPRTLIHHCEGVNPHFINDKVFGHAGNRARDLKNLNFLFTISSRKRPWPKTNKKQTLNLREFRCTPFASLSPSTLGFASVTAGYANGLGTGKVELEEVNPHLRGGGVENHLGNTPPPVHPTEIRTSISPSSAVEFNTTSALANYATEAEIKMEFEREKKRARICVERGRGERSSKNNLSTPDQDSSPDLGKPDKYAFIHLRGTSSRSPLGNSGQSVSKMVLRGRQPSLGNKRKSWGNNSKDIVDYIPSRVKDAAYHEKDQERARKSQGHADHDGRLPRRPEVWVLLYTFSLIIYVGGRGPLTSRAPVCGTLGTCLDPGLGSLQRAFAIRKSSPMASLVLNDSSQLTSDSQHLEVVYKKSQDQIACIGWRAPCRGHALIPSCHSPPANSNKYITTRYKTCFLYVIYTPVSVLTELKNISLAMDWIAYDENVQRSDAPLFFATTFSNALIFSLYRQQSLISQGEVSCELSVSTKEAMGLLYLDLVSNKGQANFLICYLKTTLITNAHRLTDKLNTFEDSPPQVVNMGMPTSAERLADLGINCVGLLLVDPAARGVSVILSFPFSPTPLKTDWERHSMALLTCPLAAASLSDVGNDVSTDAGAFTTSSLRFRKQPSNFLFLYLCCATVYLDLSGGRVELFLCRKHRQYNQPELKLLTTISPPVIWKTRQDETEAFFLVPKSTGPRASADSVTLLIKLRRAGVGNSSSQGRIKGGVDTVAIAPDLALEEAPRK</sequence>
<dbReference type="EMBL" id="OA567294">
    <property type="protein sequence ID" value="CAD7200155.1"/>
    <property type="molecule type" value="Genomic_DNA"/>
</dbReference>
<name>A0A7R8ZCD4_TIMDO</name>
<feature type="compositionally biased region" description="Basic and acidic residues" evidence="1">
    <location>
        <begin position="185"/>
        <end position="194"/>
    </location>
</feature>
<feature type="region of interest" description="Disordered" evidence="1">
    <location>
        <begin position="185"/>
        <end position="213"/>
    </location>
</feature>
<feature type="compositionally biased region" description="Polar residues" evidence="1">
    <location>
        <begin position="195"/>
        <end position="206"/>
    </location>
</feature>
<evidence type="ECO:0000256" key="1">
    <source>
        <dbReference type="SAM" id="MobiDB-lite"/>
    </source>
</evidence>
<accession>A0A7R8ZCD4</accession>
<reference evidence="2" key="1">
    <citation type="submission" date="2020-11" db="EMBL/GenBank/DDBJ databases">
        <authorList>
            <person name="Tran Van P."/>
        </authorList>
    </citation>
    <scope>NUCLEOTIDE SEQUENCE</scope>
</reference>
<protein>
    <submittedName>
        <fullName evidence="2">Uncharacterized protein</fullName>
    </submittedName>
</protein>
<evidence type="ECO:0000313" key="2">
    <source>
        <dbReference type="EMBL" id="CAD7200155.1"/>
    </source>
</evidence>
<feature type="region of interest" description="Disordered" evidence="1">
    <location>
        <begin position="274"/>
        <end position="294"/>
    </location>
</feature>
<gene>
    <name evidence="2" type="ORF">TDIB3V08_LOCUS6383</name>
</gene>